<evidence type="ECO:0000256" key="8">
    <source>
        <dbReference type="ARBA" id="ARBA00023014"/>
    </source>
</evidence>
<dbReference type="InterPro" id="IPR016167">
    <property type="entry name" value="FAD-bd_PCMH_sub1"/>
</dbReference>
<keyword evidence="6" id="KW-0560">Oxidoreductase</keyword>
<evidence type="ECO:0000313" key="16">
    <source>
        <dbReference type="Proteomes" id="UP000288293"/>
    </source>
</evidence>
<dbReference type="PROSITE" id="PS51379">
    <property type="entry name" value="4FE4S_FER_2"/>
    <property type="match status" value="1"/>
</dbReference>
<evidence type="ECO:0000313" key="15">
    <source>
        <dbReference type="EMBL" id="RUO25671.1"/>
    </source>
</evidence>
<keyword evidence="8" id="KW-0411">Iron-sulfur</keyword>
<proteinExistence type="inferred from homology"/>
<protein>
    <recommendedName>
        <fullName evidence="12">D-2-hydroxyglutarate dehydrogenase</fullName>
        <ecNumber evidence="9">1.1.99.39</ecNumber>
    </recommendedName>
</protein>
<dbReference type="GO" id="GO:0051539">
    <property type="term" value="F:4 iron, 4 sulfur cluster binding"/>
    <property type="evidence" value="ECO:0007669"/>
    <property type="project" value="UniProtKB-KW"/>
</dbReference>
<dbReference type="FunFam" id="3.30.70.2740:FF:000003">
    <property type="entry name" value="Oxidoreductase, FAD-binding, putative"/>
    <property type="match status" value="1"/>
</dbReference>
<dbReference type="Pfam" id="PF01565">
    <property type="entry name" value="FAD_binding_4"/>
    <property type="match status" value="1"/>
</dbReference>
<evidence type="ECO:0000256" key="3">
    <source>
        <dbReference type="ARBA" id="ARBA00022630"/>
    </source>
</evidence>
<evidence type="ECO:0000256" key="11">
    <source>
        <dbReference type="ARBA" id="ARBA00060924"/>
    </source>
</evidence>
<name>A0A432W6M3_9GAMM</name>
<dbReference type="GO" id="GO:1903457">
    <property type="term" value="P:lactate catabolic process"/>
    <property type="evidence" value="ECO:0007669"/>
    <property type="project" value="TreeGrafter"/>
</dbReference>
<dbReference type="InterPro" id="IPR017896">
    <property type="entry name" value="4Fe4S_Fe-S-bd"/>
</dbReference>
<dbReference type="Gene3D" id="3.30.465.10">
    <property type="match status" value="1"/>
</dbReference>
<keyword evidence="5" id="KW-0274">FAD</keyword>
<evidence type="ECO:0000259" key="13">
    <source>
        <dbReference type="PROSITE" id="PS51379"/>
    </source>
</evidence>
<dbReference type="GO" id="GO:0071949">
    <property type="term" value="F:FAD binding"/>
    <property type="evidence" value="ECO:0007669"/>
    <property type="project" value="InterPro"/>
</dbReference>
<dbReference type="GO" id="GO:0051990">
    <property type="term" value="F:(R)-2-hydroxyglutarate dehydrogenase activity"/>
    <property type="evidence" value="ECO:0007669"/>
    <property type="project" value="UniProtKB-EC"/>
</dbReference>
<evidence type="ECO:0000256" key="7">
    <source>
        <dbReference type="ARBA" id="ARBA00023004"/>
    </source>
</evidence>
<evidence type="ECO:0000256" key="9">
    <source>
        <dbReference type="ARBA" id="ARBA00039003"/>
    </source>
</evidence>
<comment type="cofactor">
    <cofactor evidence="1">
        <name>FAD</name>
        <dbReference type="ChEBI" id="CHEBI:57692"/>
    </cofactor>
</comment>
<dbReference type="SUPFAM" id="SSF46548">
    <property type="entry name" value="alpha-helical ferredoxin"/>
    <property type="match status" value="1"/>
</dbReference>
<dbReference type="Pfam" id="PF13183">
    <property type="entry name" value="Fer4_8"/>
    <property type="match status" value="1"/>
</dbReference>
<evidence type="ECO:0000259" key="14">
    <source>
        <dbReference type="PROSITE" id="PS51387"/>
    </source>
</evidence>
<dbReference type="InterPro" id="IPR016166">
    <property type="entry name" value="FAD-bd_PCMH"/>
</dbReference>
<dbReference type="InterPro" id="IPR009051">
    <property type="entry name" value="Helical_ferredxn"/>
</dbReference>
<keyword evidence="16" id="KW-1185">Reference proteome</keyword>
<accession>A0A432W6M3</accession>
<dbReference type="Gene3D" id="3.30.43.10">
    <property type="entry name" value="Uridine Diphospho-n-acetylenolpyruvylglucosamine Reductase, domain 2"/>
    <property type="match status" value="1"/>
</dbReference>
<dbReference type="GO" id="GO:0046872">
    <property type="term" value="F:metal ion binding"/>
    <property type="evidence" value="ECO:0007669"/>
    <property type="project" value="UniProtKB-KW"/>
</dbReference>
<dbReference type="Gene3D" id="3.30.70.2740">
    <property type="match status" value="1"/>
</dbReference>
<feature type="domain" description="4Fe-4S ferredoxin-type" evidence="13">
    <location>
        <begin position="654"/>
        <end position="683"/>
    </location>
</feature>
<dbReference type="SUPFAM" id="SSF56176">
    <property type="entry name" value="FAD-binding/transporter-associated domain-like"/>
    <property type="match status" value="1"/>
</dbReference>
<dbReference type="InterPro" id="IPR006094">
    <property type="entry name" value="Oxid_FAD_bind_N"/>
</dbReference>
<dbReference type="InterPro" id="IPR004113">
    <property type="entry name" value="FAD-bd_oxidored_4_C"/>
</dbReference>
<dbReference type="InterPro" id="IPR016164">
    <property type="entry name" value="FAD-linked_Oxase-like_C"/>
</dbReference>
<dbReference type="EC" id="1.1.99.39" evidence="9"/>
<organism evidence="15 16">
    <name type="scientific">Aliidiomarina minuta</name>
    <dbReference type="NCBI Taxonomy" id="880057"/>
    <lineage>
        <taxon>Bacteria</taxon>
        <taxon>Pseudomonadati</taxon>
        <taxon>Pseudomonadota</taxon>
        <taxon>Gammaproteobacteria</taxon>
        <taxon>Alteromonadales</taxon>
        <taxon>Idiomarinaceae</taxon>
        <taxon>Aliidiomarina</taxon>
    </lineage>
</organism>
<keyword evidence="4" id="KW-0479">Metal-binding</keyword>
<dbReference type="InterPro" id="IPR036318">
    <property type="entry name" value="FAD-bd_PCMH-like_sf"/>
</dbReference>
<dbReference type="AlphaFoldDB" id="A0A432W6M3"/>
<feature type="domain" description="FAD-binding PCMH-type" evidence="14">
    <location>
        <begin position="49"/>
        <end position="282"/>
    </location>
</feature>
<dbReference type="PROSITE" id="PS51387">
    <property type="entry name" value="FAD_PCMH"/>
    <property type="match status" value="1"/>
</dbReference>
<keyword evidence="3" id="KW-0285">Flavoprotein</keyword>
<dbReference type="PROSITE" id="PS00198">
    <property type="entry name" value="4FE4S_FER_1"/>
    <property type="match status" value="1"/>
</dbReference>
<dbReference type="PANTHER" id="PTHR11748">
    <property type="entry name" value="D-LACTATE DEHYDROGENASE"/>
    <property type="match status" value="1"/>
</dbReference>
<evidence type="ECO:0000256" key="1">
    <source>
        <dbReference type="ARBA" id="ARBA00001974"/>
    </source>
</evidence>
<dbReference type="InterPro" id="IPR017900">
    <property type="entry name" value="4Fe4S_Fe_S_CS"/>
</dbReference>
<dbReference type="InterPro" id="IPR016169">
    <property type="entry name" value="FAD-bd_PCMH_sub2"/>
</dbReference>
<dbReference type="PANTHER" id="PTHR11748:SF119">
    <property type="entry name" value="D-2-HYDROXYGLUTARATE DEHYDROGENASE"/>
    <property type="match status" value="1"/>
</dbReference>
<evidence type="ECO:0000256" key="6">
    <source>
        <dbReference type="ARBA" id="ARBA00023002"/>
    </source>
</evidence>
<reference evidence="15 16" key="1">
    <citation type="journal article" date="2011" name="Front. Microbiol.">
        <title>Genomic signatures of strain selection and enhancement in Bacillus atrophaeus var. globigii, a historical biowarfare simulant.</title>
        <authorList>
            <person name="Gibbons H.S."/>
            <person name="Broomall S.M."/>
            <person name="McNew L.A."/>
            <person name="Daligault H."/>
            <person name="Chapman C."/>
            <person name="Bruce D."/>
            <person name="Karavis M."/>
            <person name="Krepps M."/>
            <person name="McGregor P.A."/>
            <person name="Hong C."/>
            <person name="Park K.H."/>
            <person name="Akmal A."/>
            <person name="Feldman A."/>
            <person name="Lin J.S."/>
            <person name="Chang W.E."/>
            <person name="Higgs B.W."/>
            <person name="Demirev P."/>
            <person name="Lindquist J."/>
            <person name="Liem A."/>
            <person name="Fochler E."/>
            <person name="Read T.D."/>
            <person name="Tapia R."/>
            <person name="Johnson S."/>
            <person name="Bishop-Lilly K.A."/>
            <person name="Detter C."/>
            <person name="Han C."/>
            <person name="Sozhamannan S."/>
            <person name="Rosenzweig C.N."/>
            <person name="Skowronski E.W."/>
        </authorList>
    </citation>
    <scope>NUCLEOTIDE SEQUENCE [LARGE SCALE GENOMIC DNA]</scope>
    <source>
        <strain evidence="15 16">MLST1</strain>
    </source>
</reference>
<evidence type="ECO:0000256" key="12">
    <source>
        <dbReference type="ARBA" id="ARBA00067680"/>
    </source>
</evidence>
<dbReference type="Proteomes" id="UP000288293">
    <property type="component" value="Unassembled WGS sequence"/>
</dbReference>
<comment type="caution">
    <text evidence="15">The sequence shown here is derived from an EMBL/GenBank/DDBJ whole genome shotgun (WGS) entry which is preliminary data.</text>
</comment>
<gene>
    <name evidence="15" type="ORF">CWE09_02780</name>
</gene>
<comment type="catalytic activity">
    <reaction evidence="10">
        <text>(R)-2-hydroxyglutarate + A = 2-oxoglutarate + AH2</text>
        <dbReference type="Rhea" id="RHEA:38295"/>
        <dbReference type="ChEBI" id="CHEBI:13193"/>
        <dbReference type="ChEBI" id="CHEBI:15801"/>
        <dbReference type="ChEBI" id="CHEBI:16810"/>
        <dbReference type="ChEBI" id="CHEBI:17499"/>
        <dbReference type="EC" id="1.1.99.39"/>
    </reaction>
    <physiologicalReaction direction="left-to-right" evidence="10">
        <dbReference type="Rhea" id="RHEA:38296"/>
    </physiologicalReaction>
</comment>
<dbReference type="GO" id="GO:0008720">
    <property type="term" value="F:D-lactate dehydrogenase (NAD+) activity"/>
    <property type="evidence" value="ECO:0007669"/>
    <property type="project" value="TreeGrafter"/>
</dbReference>
<dbReference type="Pfam" id="PF02913">
    <property type="entry name" value="FAD-oxidase_C"/>
    <property type="match status" value="1"/>
</dbReference>
<comment type="similarity">
    <text evidence="11">In the N-terminal section; belongs to the FAD-binding oxidoreductase/transferase type 4 family.</text>
</comment>
<dbReference type="OrthoDB" id="9811557at2"/>
<dbReference type="SUPFAM" id="SSF55103">
    <property type="entry name" value="FAD-linked oxidases, C-terminal domain"/>
    <property type="match status" value="1"/>
</dbReference>
<sequence>MSLPALSSTDALQADYQNYLKALAASGFQGDIDASYGGRLIAATDNSIYQQLPQAVLYPRTQEDVGRIMQLAASNEHQSIKFSPRGGGTGTNGQSLTEWLVLDLSRYLNRILEINIDEGWVRVESGLVKDALNKALAPHGYFFAPDTSTSNRATIGGMINTDASGQGSLVYGKTSDHILELGSYLLNGYRLNSAPVALSEARQKAQQDLAESEIYQQLIASCVDKRDAIEAGFPKLNRFLTGYDLLHAYDAEQQQVDISRLIAGSEGTLAVVTEAKLRITPIPRHKVLVNVKYSDFQAALQHAPELVKANATSVETIDSKVLNLAREDIVWHGVKDLLTDEPGQVMDGINMVEITAVDQTRIERKLTRLVNLLDRAVSETGNGVIGYQICHDLPSIGRIYAMRKKAVGLLGATKGTAKPVAFVEDTAVPPEHLADYINEFRALLDSHQLAYGMFGHVDAGVLHVRPALNMQDEKDETLVRTLSDQVMALTAKYGGLMWGEHGKGYRSEYGPQFFGAELFAELRKIKGVFDPDNRLNPGKICTPRTSTESLVSVDGAKRGWFDKQIPLAAQQSYQSAMDCNGNGLCFNFDVNTPMCPSFRATQDRRYSPKGRASMIREWLRQTASAGYDVNAQIKKDNLFKRWKQSRRNADDFSHEVKKSMDHCLACKACSSQCPVKVDIPSHRARFLAHYHSRYIRPLRDHAVKNVENALPYLARMPRLANVLMHNPLSRYLTAKLLRFQDMPRLSVPALCKRTAYQKALTWDDFIKQQQGMALDDNEASQYVALVEDSFTSFYEADLVEDFLLLCEKLQVKVIILPFQPNGKAAHVKGFLSEFHELAKKQAALLNQVASYKVPLVGLDASTALCYRDEYLQALGNSRGAFQVLMLHEWLAPLLKDKTLLVSSADTAFSLLPHCTEQTADAQTSQTWSDIFALMGIKIRTPTVGCCGMAGTYGHETEQAENSLNLFNMSWKPELNKAGQALATGFSCRCQSQRFAKQSLKHPLQVVLQRLN</sequence>
<dbReference type="Gene3D" id="1.10.1060.10">
    <property type="entry name" value="Alpha-helical ferredoxin"/>
    <property type="match status" value="1"/>
</dbReference>
<keyword evidence="2" id="KW-0004">4Fe-4S</keyword>
<evidence type="ECO:0000256" key="2">
    <source>
        <dbReference type="ARBA" id="ARBA00022485"/>
    </source>
</evidence>
<evidence type="ECO:0000256" key="4">
    <source>
        <dbReference type="ARBA" id="ARBA00022723"/>
    </source>
</evidence>
<dbReference type="GO" id="GO:0004458">
    <property type="term" value="F:D-lactate dehydrogenase (cytochrome) activity"/>
    <property type="evidence" value="ECO:0007669"/>
    <property type="project" value="TreeGrafter"/>
</dbReference>
<dbReference type="EMBL" id="PIPL01000001">
    <property type="protein sequence ID" value="RUO25671.1"/>
    <property type="molecule type" value="Genomic_DNA"/>
</dbReference>
<keyword evidence="7" id="KW-0408">Iron</keyword>
<dbReference type="RefSeq" id="WP_126802458.1">
    <property type="nucleotide sequence ID" value="NZ_PIPL01000001.1"/>
</dbReference>
<evidence type="ECO:0000256" key="10">
    <source>
        <dbReference type="ARBA" id="ARBA00051291"/>
    </source>
</evidence>
<evidence type="ECO:0000256" key="5">
    <source>
        <dbReference type="ARBA" id="ARBA00022827"/>
    </source>
</evidence>